<gene>
    <name evidence="2" type="primary">HaOG209529</name>
    <name evidence="2" type="ORF">B5X24_HaOG209529</name>
</gene>
<dbReference type="PROSITE" id="PS51257">
    <property type="entry name" value="PROKAR_LIPOPROTEIN"/>
    <property type="match status" value="1"/>
</dbReference>
<name>A0A2W1BP28_HELAM</name>
<keyword evidence="1" id="KW-0732">Signal</keyword>
<evidence type="ECO:0008006" key="4">
    <source>
        <dbReference type="Google" id="ProtNLM"/>
    </source>
</evidence>
<reference evidence="2 3" key="1">
    <citation type="journal article" date="2017" name="BMC Biol.">
        <title>Genomic innovations, transcriptional plasticity and gene loss underlying the evolution and divergence of two highly polyphagous and invasive Helicoverpa pest species.</title>
        <authorList>
            <person name="Pearce S.L."/>
            <person name="Clarke D.F."/>
            <person name="East P.D."/>
            <person name="Elfekih S."/>
            <person name="Gordon K.H."/>
            <person name="Jermiin L.S."/>
            <person name="McGaughran A."/>
            <person name="Oakeshott J.G."/>
            <person name="Papanikolaou A."/>
            <person name="Perera O.P."/>
            <person name="Rane R.V."/>
            <person name="Richards S."/>
            <person name="Tay W.T."/>
            <person name="Walsh T.K."/>
            <person name="Anderson A."/>
            <person name="Anderson C.J."/>
            <person name="Asgari S."/>
            <person name="Board P.G."/>
            <person name="Bretschneider A."/>
            <person name="Campbell P.M."/>
            <person name="Chertemps T."/>
            <person name="Christeller J.T."/>
            <person name="Coppin C.W."/>
            <person name="Downes S.J."/>
            <person name="Duan G."/>
            <person name="Farnsworth C.A."/>
            <person name="Good R.T."/>
            <person name="Han L.B."/>
            <person name="Han Y.C."/>
            <person name="Hatje K."/>
            <person name="Horne I."/>
            <person name="Huang Y.P."/>
            <person name="Hughes D.S."/>
            <person name="Jacquin-Joly E."/>
            <person name="James W."/>
            <person name="Jhangiani S."/>
            <person name="Kollmar M."/>
            <person name="Kuwar S.S."/>
            <person name="Li S."/>
            <person name="Liu N.Y."/>
            <person name="Maibeche M.T."/>
            <person name="Miller J.R."/>
            <person name="Montagne N."/>
            <person name="Perry T."/>
            <person name="Qu J."/>
            <person name="Song S.V."/>
            <person name="Sutton G.G."/>
            <person name="Vogel H."/>
            <person name="Walenz B.P."/>
            <person name="Xu W."/>
            <person name="Zhang H.J."/>
            <person name="Zou Z."/>
            <person name="Batterham P."/>
            <person name="Edwards O.R."/>
            <person name="Feyereisen R."/>
            <person name="Gibbs R.A."/>
            <person name="Heckel D.G."/>
            <person name="McGrath A."/>
            <person name="Robin C."/>
            <person name="Scherer S.E."/>
            <person name="Worley K.C."/>
            <person name="Wu Y.D."/>
        </authorList>
    </citation>
    <scope>NUCLEOTIDE SEQUENCE [LARGE SCALE GENOMIC DNA]</scope>
    <source>
        <strain evidence="2">Harm_GR_Male_#8</strain>
        <tissue evidence="2">Whole organism</tissue>
    </source>
</reference>
<dbReference type="AlphaFoldDB" id="A0A2W1BP28"/>
<feature type="signal peptide" evidence="1">
    <location>
        <begin position="1"/>
        <end position="24"/>
    </location>
</feature>
<sequence>MRHKHAKINDDIWFIVLLLAVSCAEDHRGKLWLPQPRAPVPVIHAAAAHRVLRHRFYAASLHVLPVWSLLGDELHAQTALGEQTTGRRDGAFEAYLRPVLGHFHDHLLNSSRNLG</sequence>
<feature type="chain" id="PRO_5016067093" description="Secreted protein" evidence="1">
    <location>
        <begin position="25"/>
        <end position="115"/>
    </location>
</feature>
<accession>A0A2W1BP28</accession>
<evidence type="ECO:0000313" key="3">
    <source>
        <dbReference type="Proteomes" id="UP000249218"/>
    </source>
</evidence>
<keyword evidence="3" id="KW-1185">Reference proteome</keyword>
<evidence type="ECO:0000256" key="1">
    <source>
        <dbReference type="SAM" id="SignalP"/>
    </source>
</evidence>
<proteinExistence type="predicted"/>
<evidence type="ECO:0000313" key="2">
    <source>
        <dbReference type="EMBL" id="PZC73433.1"/>
    </source>
</evidence>
<protein>
    <recommendedName>
        <fullName evidence="4">Secreted protein</fullName>
    </recommendedName>
</protein>
<organism evidence="2 3">
    <name type="scientific">Helicoverpa armigera</name>
    <name type="common">Cotton bollworm</name>
    <name type="synonym">Heliothis armigera</name>
    <dbReference type="NCBI Taxonomy" id="29058"/>
    <lineage>
        <taxon>Eukaryota</taxon>
        <taxon>Metazoa</taxon>
        <taxon>Ecdysozoa</taxon>
        <taxon>Arthropoda</taxon>
        <taxon>Hexapoda</taxon>
        <taxon>Insecta</taxon>
        <taxon>Pterygota</taxon>
        <taxon>Neoptera</taxon>
        <taxon>Endopterygota</taxon>
        <taxon>Lepidoptera</taxon>
        <taxon>Glossata</taxon>
        <taxon>Ditrysia</taxon>
        <taxon>Noctuoidea</taxon>
        <taxon>Noctuidae</taxon>
        <taxon>Heliothinae</taxon>
        <taxon>Helicoverpa</taxon>
    </lineage>
</organism>
<dbReference type="EMBL" id="KZ150105">
    <property type="protein sequence ID" value="PZC73433.1"/>
    <property type="molecule type" value="Genomic_DNA"/>
</dbReference>
<dbReference type="Proteomes" id="UP000249218">
    <property type="component" value="Unassembled WGS sequence"/>
</dbReference>